<gene>
    <name evidence="1" type="primary">ORF196253</name>
</gene>
<accession>A0A0B7BN79</accession>
<dbReference type="EMBL" id="HACG01046740">
    <property type="protein sequence ID" value="CEK93605.1"/>
    <property type="molecule type" value="Transcribed_RNA"/>
</dbReference>
<proteinExistence type="predicted"/>
<evidence type="ECO:0000313" key="1">
    <source>
        <dbReference type="EMBL" id="CEK93605.1"/>
    </source>
</evidence>
<sequence>MDQIVAKQLLQMTVREDNDPIRRLLQLMQDAGIDKFDDHQQKTILDYQSLSDHNVAHSTDSD</sequence>
<reference evidence="1" key="1">
    <citation type="submission" date="2014-12" db="EMBL/GenBank/DDBJ databases">
        <title>Insight into the proteome of Arion vulgaris.</title>
        <authorList>
            <person name="Aradska J."/>
            <person name="Bulat T."/>
            <person name="Smidak R."/>
            <person name="Sarate P."/>
            <person name="Gangsoo J."/>
            <person name="Sialana F."/>
            <person name="Bilban M."/>
            <person name="Lubec G."/>
        </authorList>
    </citation>
    <scope>NUCLEOTIDE SEQUENCE</scope>
    <source>
        <tissue evidence="1">Skin</tissue>
    </source>
</reference>
<protein>
    <submittedName>
        <fullName evidence="1">Uncharacterized protein</fullName>
    </submittedName>
</protein>
<feature type="non-terminal residue" evidence="1">
    <location>
        <position position="62"/>
    </location>
</feature>
<name>A0A0B7BN79_9EUPU</name>
<organism evidence="1">
    <name type="scientific">Arion vulgaris</name>
    <dbReference type="NCBI Taxonomy" id="1028688"/>
    <lineage>
        <taxon>Eukaryota</taxon>
        <taxon>Metazoa</taxon>
        <taxon>Spiralia</taxon>
        <taxon>Lophotrochozoa</taxon>
        <taxon>Mollusca</taxon>
        <taxon>Gastropoda</taxon>
        <taxon>Heterobranchia</taxon>
        <taxon>Euthyneura</taxon>
        <taxon>Panpulmonata</taxon>
        <taxon>Eupulmonata</taxon>
        <taxon>Stylommatophora</taxon>
        <taxon>Helicina</taxon>
        <taxon>Arionoidea</taxon>
        <taxon>Arionidae</taxon>
        <taxon>Arion</taxon>
    </lineage>
</organism>
<dbReference type="AlphaFoldDB" id="A0A0B7BN79"/>